<dbReference type="OrthoDB" id="9807890at2"/>
<dbReference type="InterPro" id="IPR050126">
    <property type="entry name" value="Ap4A_hydrolase"/>
</dbReference>
<proteinExistence type="inferred from homology"/>
<evidence type="ECO:0000256" key="3">
    <source>
        <dbReference type="ARBA" id="ARBA00022801"/>
    </source>
</evidence>
<accession>A0A1M5ZLJ2</accession>
<dbReference type="PANTHER" id="PTHR42850">
    <property type="entry name" value="METALLOPHOSPHOESTERASE"/>
    <property type="match status" value="1"/>
</dbReference>
<dbReference type="GO" id="GO:0008803">
    <property type="term" value="F:bis(5'-nucleosyl)-tetraphosphatase (symmetrical) activity"/>
    <property type="evidence" value="ECO:0007669"/>
    <property type="project" value="UniProtKB-UniRule"/>
</dbReference>
<dbReference type="PANTHER" id="PTHR42850:SF11">
    <property type="entry name" value="BIS(5'-NUCLEOSYL)-TETRAPHOSPHATASE [SYMMETRICAL]"/>
    <property type="match status" value="1"/>
</dbReference>
<comment type="similarity">
    <text evidence="2 5">Belongs to the Ap4A hydrolase family.</text>
</comment>
<gene>
    <name evidence="5" type="primary">apaH</name>
    <name evidence="7" type="ORF">SAMN02745129_0376</name>
</gene>
<dbReference type="InterPro" id="IPR029052">
    <property type="entry name" value="Metallo-depent_PP-like"/>
</dbReference>
<dbReference type="RefSeq" id="WP_067665273.1">
    <property type="nucleotide sequence ID" value="NZ_FQXG01000013.1"/>
</dbReference>
<evidence type="ECO:0000256" key="4">
    <source>
        <dbReference type="ARBA" id="ARBA00049417"/>
    </source>
</evidence>
<dbReference type="AlphaFoldDB" id="A0A1M5ZLJ2"/>
<dbReference type="Pfam" id="PF00149">
    <property type="entry name" value="Metallophos"/>
    <property type="match status" value="1"/>
</dbReference>
<dbReference type="SUPFAM" id="SSF56300">
    <property type="entry name" value="Metallo-dependent phosphatases"/>
    <property type="match status" value="1"/>
</dbReference>
<dbReference type="NCBIfam" id="TIGR00668">
    <property type="entry name" value="apaH"/>
    <property type="match status" value="1"/>
</dbReference>
<comment type="catalytic activity">
    <reaction evidence="4 5">
        <text>P(1),P(4)-bis(5'-adenosyl) tetraphosphate + H2O = 2 ADP + 2 H(+)</text>
        <dbReference type="Rhea" id="RHEA:24252"/>
        <dbReference type="ChEBI" id="CHEBI:15377"/>
        <dbReference type="ChEBI" id="CHEBI:15378"/>
        <dbReference type="ChEBI" id="CHEBI:58141"/>
        <dbReference type="ChEBI" id="CHEBI:456216"/>
        <dbReference type="EC" id="3.6.1.41"/>
    </reaction>
</comment>
<feature type="domain" description="Calcineurin-like phosphoesterase" evidence="6">
    <location>
        <begin position="4"/>
        <end position="129"/>
    </location>
</feature>
<evidence type="ECO:0000259" key="6">
    <source>
        <dbReference type="Pfam" id="PF00149"/>
    </source>
</evidence>
<dbReference type="CDD" id="cd07422">
    <property type="entry name" value="MPP_ApaH"/>
    <property type="match status" value="1"/>
</dbReference>
<dbReference type="NCBIfam" id="NF001204">
    <property type="entry name" value="PRK00166.1"/>
    <property type="match status" value="1"/>
</dbReference>
<comment type="function">
    <text evidence="1 5">Hydrolyzes diadenosine 5',5'''-P1,P4-tetraphosphate to yield ADP.</text>
</comment>
<evidence type="ECO:0000313" key="8">
    <source>
        <dbReference type="Proteomes" id="UP000184268"/>
    </source>
</evidence>
<dbReference type="InterPro" id="IPR004617">
    <property type="entry name" value="ApaH"/>
</dbReference>
<protein>
    <recommendedName>
        <fullName evidence="5">Bis(5'-nucleosyl)-tetraphosphatase, symmetrical</fullName>
        <ecNumber evidence="5">3.6.1.41</ecNumber>
    </recommendedName>
    <alternativeName>
        <fullName evidence="5">Ap4A hydrolase</fullName>
    </alternativeName>
    <alternativeName>
        <fullName evidence="5">Diadenosine 5',5'''-P1,P4-tetraphosphate pyrophosphohydrolase</fullName>
    </alternativeName>
    <alternativeName>
        <fullName evidence="5">Diadenosine tetraphosphatase</fullName>
    </alternativeName>
</protein>
<dbReference type="EC" id="3.6.1.41" evidence="5"/>
<dbReference type="HAMAP" id="MF_00199">
    <property type="entry name" value="ApaH"/>
    <property type="match status" value="1"/>
</dbReference>
<dbReference type="GO" id="GO:0110154">
    <property type="term" value="P:RNA decapping"/>
    <property type="evidence" value="ECO:0007669"/>
    <property type="project" value="TreeGrafter"/>
</dbReference>
<dbReference type="GO" id="GO:0005737">
    <property type="term" value="C:cytoplasm"/>
    <property type="evidence" value="ECO:0007669"/>
    <property type="project" value="TreeGrafter"/>
</dbReference>
<dbReference type="STRING" id="299255.SAMN02745129_0376"/>
<dbReference type="InterPro" id="IPR004843">
    <property type="entry name" value="Calcineurin-like_PHP"/>
</dbReference>
<evidence type="ECO:0000256" key="2">
    <source>
        <dbReference type="ARBA" id="ARBA00005419"/>
    </source>
</evidence>
<name>A0A1M5ZLJ2_9GAMM</name>
<dbReference type="EMBL" id="FQXG01000013">
    <property type="protein sequence ID" value="SHI24823.1"/>
    <property type="molecule type" value="Genomic_DNA"/>
</dbReference>
<dbReference type="PIRSF" id="PIRSF000903">
    <property type="entry name" value="B5n-ttraPtase_sm"/>
    <property type="match status" value="1"/>
</dbReference>
<dbReference type="Gene3D" id="3.60.21.10">
    <property type="match status" value="1"/>
</dbReference>
<dbReference type="Proteomes" id="UP000184268">
    <property type="component" value="Unassembled WGS sequence"/>
</dbReference>
<dbReference type="GO" id="GO:0016791">
    <property type="term" value="F:phosphatase activity"/>
    <property type="evidence" value="ECO:0007669"/>
    <property type="project" value="TreeGrafter"/>
</dbReference>
<evidence type="ECO:0000313" key="7">
    <source>
        <dbReference type="EMBL" id="SHI24823.1"/>
    </source>
</evidence>
<keyword evidence="8" id="KW-1185">Reference proteome</keyword>
<organism evidence="7 8">
    <name type="scientific">Ferrimonas marina</name>
    <dbReference type="NCBI Taxonomy" id="299255"/>
    <lineage>
        <taxon>Bacteria</taxon>
        <taxon>Pseudomonadati</taxon>
        <taxon>Pseudomonadota</taxon>
        <taxon>Gammaproteobacteria</taxon>
        <taxon>Alteromonadales</taxon>
        <taxon>Ferrimonadaceae</taxon>
        <taxon>Ferrimonas</taxon>
    </lineage>
</organism>
<reference evidence="8" key="1">
    <citation type="submission" date="2016-11" db="EMBL/GenBank/DDBJ databases">
        <authorList>
            <person name="Varghese N."/>
            <person name="Submissions S."/>
        </authorList>
    </citation>
    <scope>NUCLEOTIDE SEQUENCE [LARGE SCALE GENOMIC DNA]</scope>
    <source>
        <strain evidence="8">DSM 16917</strain>
    </source>
</reference>
<evidence type="ECO:0000256" key="1">
    <source>
        <dbReference type="ARBA" id="ARBA00003413"/>
    </source>
</evidence>
<keyword evidence="3 5" id="KW-0378">Hydrolase</keyword>
<sequence>MSNYFVGDVQGCYAELARLLDRVQFDPSRDRLWSCGDLVARGPDSLKVLRLFRQLGDAARVVLGNHDLHLMAVAAGLKRAKPKDRQQPLLDAPDLAELIHWLRQQPLLRHLPEHQLLLSHAGLPPHWGLNTALKRAEAVSKTLKRDDYLDFIGTMYGEKPDADEPTLSKRDQQIYTVNALTRMRFLYPDGRLDFACKSGPGDATELRPWFEYPKHKLLKKNTLVFGHWAALEGHSSHPNAIALDTGCCWGGSLTFWRLEDRQRIEQPALELSYS</sequence>
<evidence type="ECO:0000256" key="5">
    <source>
        <dbReference type="HAMAP-Rule" id="MF_00199"/>
    </source>
</evidence>